<organism evidence="2 3">
    <name type="scientific">Mycobacterium lentiflavum</name>
    <dbReference type="NCBI Taxonomy" id="141349"/>
    <lineage>
        <taxon>Bacteria</taxon>
        <taxon>Bacillati</taxon>
        <taxon>Actinomycetota</taxon>
        <taxon>Actinomycetes</taxon>
        <taxon>Mycobacteriales</taxon>
        <taxon>Mycobacteriaceae</taxon>
        <taxon>Mycobacterium</taxon>
        <taxon>Mycobacterium simiae complex</taxon>
    </lineage>
</organism>
<dbReference type="EMBL" id="CTEE01000001">
    <property type="protein sequence ID" value="CQD03525.1"/>
    <property type="molecule type" value="Genomic_DNA"/>
</dbReference>
<evidence type="ECO:0008006" key="4">
    <source>
        <dbReference type="Google" id="ProtNLM"/>
    </source>
</evidence>
<reference evidence="2 3" key="1">
    <citation type="submission" date="2015-03" db="EMBL/GenBank/DDBJ databases">
        <authorList>
            <person name="Urmite Genomes"/>
        </authorList>
    </citation>
    <scope>NUCLEOTIDE SEQUENCE [LARGE SCALE GENOMIC DNA]</scope>
    <source>
        <strain evidence="2 3">CSUR P1491</strain>
    </source>
</reference>
<gene>
    <name evidence="2" type="ORF">BN1232_00448</name>
</gene>
<evidence type="ECO:0000313" key="2">
    <source>
        <dbReference type="EMBL" id="CQD03525.1"/>
    </source>
</evidence>
<accession>A0A0E4GUR2</accession>
<sequence>MRRARRTVTGWVAAATVVGIAITGCANNGRTSAPPSKSGATSAPSTPAGPPPDYSGLLIQPGDLGGGFTAPQPPVLNSNNTAGVAQLFVNADNSRRIGDTILVVADPSIAAAALENTKTNYTKKVAGTWQPVDVGTNGAMISGASPDNSQAIAVLLFTEGRALVNLEFDSAPNDPIDPAVATDVGRKQAAAVKNGLHG</sequence>
<dbReference type="Proteomes" id="UP000199251">
    <property type="component" value="Unassembled WGS sequence"/>
</dbReference>
<dbReference type="AlphaFoldDB" id="A0A0E4GUR2"/>
<feature type="compositionally biased region" description="Low complexity" evidence="1">
    <location>
        <begin position="31"/>
        <end position="46"/>
    </location>
</feature>
<dbReference type="PROSITE" id="PS51257">
    <property type="entry name" value="PROKAR_LIPOPROTEIN"/>
    <property type="match status" value="1"/>
</dbReference>
<evidence type="ECO:0000313" key="3">
    <source>
        <dbReference type="Proteomes" id="UP000199251"/>
    </source>
</evidence>
<proteinExistence type="predicted"/>
<feature type="region of interest" description="Disordered" evidence="1">
    <location>
        <begin position="26"/>
        <end position="63"/>
    </location>
</feature>
<protein>
    <recommendedName>
        <fullName evidence="4">Lipoprotein LpqN</fullName>
    </recommendedName>
</protein>
<evidence type="ECO:0000256" key="1">
    <source>
        <dbReference type="SAM" id="MobiDB-lite"/>
    </source>
</evidence>
<name>A0A0E4GUR2_MYCLN</name>
<dbReference type="RefSeq" id="WP_244890009.1">
    <property type="nucleotide sequence ID" value="NZ_CTEE01000001.1"/>
</dbReference>